<dbReference type="AlphaFoldDB" id="C9RGP5"/>
<dbReference type="KEGG" id="mvu:Metvu_0889"/>
<gene>
    <name evidence="1" type="ordered locus">Metvu_0889</name>
</gene>
<proteinExistence type="predicted"/>
<dbReference type="EMBL" id="CP001787">
    <property type="protein sequence ID" value="ACX72747.1"/>
    <property type="molecule type" value="Genomic_DNA"/>
</dbReference>
<dbReference type="GeneID" id="8513226"/>
<dbReference type="OrthoDB" id="65927at2157"/>
<accession>C9RGP5</accession>
<dbReference type="HOGENOM" id="CLU_1582910_0_0_2"/>
<evidence type="ECO:0000313" key="2">
    <source>
        <dbReference type="Proteomes" id="UP000002063"/>
    </source>
</evidence>
<dbReference type="STRING" id="579137.Metvu_0889"/>
<name>C9RGP5_METVM</name>
<dbReference type="RefSeq" id="WP_015732967.1">
    <property type="nucleotide sequence ID" value="NC_013407.1"/>
</dbReference>
<dbReference type="eggNOG" id="arCOG08282">
    <property type="taxonomic scope" value="Archaea"/>
</dbReference>
<sequence length="172" mass="20433">MNKNQQKIHYIINLLTEGDRKKWVKQQVLFALIYYFIKLNVFREYDYAPTPFVWEDEIKFINISYEAVNDLNELLDNNYLHEILLSVRGLNDFIVGYSIGKSIPYNFDEEDKLIIDKTLLEDGKLKEIEIVKDGIVIKSRDEELKIEITKIDKIPYKSKSYIMKVSLWDSNI</sequence>
<keyword evidence="2" id="KW-1185">Reference proteome</keyword>
<dbReference type="Proteomes" id="UP000002063">
    <property type="component" value="Chromosome"/>
</dbReference>
<protein>
    <recommendedName>
        <fullName evidence="3">Antitoxin SocA-like Panacea domain-containing protein</fullName>
    </recommendedName>
</protein>
<organism evidence="1 2">
    <name type="scientific">Methanocaldococcus vulcanius (strain ATCC 700851 / DSM 12094 / M7)</name>
    <name type="common">Methanococcus vulcanius</name>
    <dbReference type="NCBI Taxonomy" id="579137"/>
    <lineage>
        <taxon>Archaea</taxon>
        <taxon>Methanobacteriati</taxon>
        <taxon>Methanobacteriota</taxon>
        <taxon>Methanomada group</taxon>
        <taxon>Methanococci</taxon>
        <taxon>Methanococcales</taxon>
        <taxon>Methanocaldococcaceae</taxon>
        <taxon>Methanocaldococcus</taxon>
    </lineage>
</organism>
<evidence type="ECO:0000313" key="1">
    <source>
        <dbReference type="EMBL" id="ACX72747.1"/>
    </source>
</evidence>
<reference evidence="1" key="1">
    <citation type="submission" date="2009-10" db="EMBL/GenBank/DDBJ databases">
        <title>Complete sequence of chromosome of Methanocaldococcus vulcanius M7.</title>
        <authorList>
            <consortium name="US DOE Joint Genome Institute"/>
            <person name="Lucas S."/>
            <person name="Copeland A."/>
            <person name="Lapidus A."/>
            <person name="Glavina del Rio T."/>
            <person name="Dalin E."/>
            <person name="Tice H."/>
            <person name="Bruce D."/>
            <person name="Goodwin L."/>
            <person name="Pitluck S."/>
            <person name="Lcollab F.I."/>
            <person name="Brettin T."/>
            <person name="Detter J.C."/>
            <person name="Han C."/>
            <person name="Tapia R."/>
            <person name="Kuske C.R."/>
            <person name="Schmutz J."/>
            <person name="Larimer F."/>
            <person name="Land M."/>
            <person name="Hauser L."/>
            <person name="Kyrpides N."/>
            <person name="Ovchinikova G."/>
            <person name="Sieprawska-Lupa M."/>
            <person name="Whitman W.B."/>
            <person name="Woyke T."/>
        </authorList>
    </citation>
    <scope>NUCLEOTIDE SEQUENCE [LARGE SCALE GENOMIC DNA]</scope>
    <source>
        <strain evidence="1">M7</strain>
    </source>
</reference>
<evidence type="ECO:0008006" key="3">
    <source>
        <dbReference type="Google" id="ProtNLM"/>
    </source>
</evidence>